<keyword evidence="3 6" id="KW-0690">Ribosome biogenesis</keyword>
<reference evidence="8" key="1">
    <citation type="submission" date="2023-08" db="EMBL/GenBank/DDBJ databases">
        <title>Reference Genome Resource for the Citrus Pathogen Phytophthora citrophthora.</title>
        <authorList>
            <person name="Moller H."/>
            <person name="Coetzee B."/>
            <person name="Rose L.J."/>
            <person name="Van Niekerk J.M."/>
        </authorList>
    </citation>
    <scope>NUCLEOTIDE SEQUENCE</scope>
    <source>
        <strain evidence="8">STE-U-9442</strain>
    </source>
</reference>
<name>A0AAD9GSQ0_9STRA</name>
<dbReference type="InterPro" id="IPR015947">
    <property type="entry name" value="PUA-like_sf"/>
</dbReference>
<protein>
    <recommendedName>
        <fullName evidence="6">60S ribosome subunit biogenesis protein NIP7 homolog</fullName>
    </recommendedName>
</protein>
<comment type="caution">
    <text evidence="8">The sequence shown here is derived from an EMBL/GenBank/DDBJ whole genome shotgun (WGS) entry which is preliminary data.</text>
</comment>
<keyword evidence="4 6" id="KW-0694">RNA-binding</keyword>
<evidence type="ECO:0000256" key="5">
    <source>
        <dbReference type="ARBA" id="ARBA00023242"/>
    </source>
</evidence>
<dbReference type="InterPro" id="IPR016686">
    <property type="entry name" value="Ribosomal_synth_fac_NIP7"/>
</dbReference>
<dbReference type="InterPro" id="IPR040598">
    <property type="entry name" value="NIP7_N"/>
</dbReference>
<dbReference type="InterPro" id="IPR002478">
    <property type="entry name" value="PUA"/>
</dbReference>
<evidence type="ECO:0000313" key="9">
    <source>
        <dbReference type="Proteomes" id="UP001259832"/>
    </source>
</evidence>
<comment type="similarity">
    <text evidence="2 6">Belongs to the NIP7 family.</text>
</comment>
<keyword evidence="5 6" id="KW-0539">Nucleus</keyword>
<evidence type="ECO:0000313" key="8">
    <source>
        <dbReference type="EMBL" id="KAK1943997.1"/>
    </source>
</evidence>
<evidence type="ECO:0000256" key="1">
    <source>
        <dbReference type="ARBA" id="ARBA00004604"/>
    </source>
</evidence>
<dbReference type="SUPFAM" id="SSF88697">
    <property type="entry name" value="PUA domain-like"/>
    <property type="match status" value="1"/>
</dbReference>
<keyword evidence="9" id="KW-1185">Reference proteome</keyword>
<dbReference type="InterPro" id="IPR005155">
    <property type="entry name" value="UPF0113_PUA"/>
</dbReference>
<dbReference type="CDD" id="cd21151">
    <property type="entry name" value="PUA_Nip7-like"/>
    <property type="match status" value="1"/>
</dbReference>
<dbReference type="PROSITE" id="PS50890">
    <property type="entry name" value="PUA"/>
    <property type="match status" value="1"/>
</dbReference>
<dbReference type="GO" id="GO:0005730">
    <property type="term" value="C:nucleolus"/>
    <property type="evidence" value="ECO:0007669"/>
    <property type="project" value="UniProtKB-SubCell"/>
</dbReference>
<organism evidence="8 9">
    <name type="scientific">Phytophthora citrophthora</name>
    <dbReference type="NCBI Taxonomy" id="4793"/>
    <lineage>
        <taxon>Eukaryota</taxon>
        <taxon>Sar</taxon>
        <taxon>Stramenopiles</taxon>
        <taxon>Oomycota</taxon>
        <taxon>Peronosporomycetes</taxon>
        <taxon>Peronosporales</taxon>
        <taxon>Peronosporaceae</taxon>
        <taxon>Phytophthora</taxon>
    </lineage>
</organism>
<dbReference type="FunFam" id="2.30.130.10:FF:000002">
    <property type="entry name" value="60S ribosome subunit biogenesis protein NIP7 homolog"/>
    <property type="match status" value="1"/>
</dbReference>
<evidence type="ECO:0000256" key="4">
    <source>
        <dbReference type="ARBA" id="ARBA00022884"/>
    </source>
</evidence>
<comment type="function">
    <text evidence="6">Required for proper 27S pre-rRNA processing and 60S ribosome subunit assembly.</text>
</comment>
<dbReference type="PIRSF" id="PIRSF017190">
    <property type="entry name" value="Rbsml_synth_fac_NIP7"/>
    <property type="match status" value="1"/>
</dbReference>
<dbReference type="InterPro" id="IPR055359">
    <property type="entry name" value="Nip7_N_euk"/>
</dbReference>
<dbReference type="InterPro" id="IPR036974">
    <property type="entry name" value="PUA_sf"/>
</dbReference>
<dbReference type="GO" id="GO:0003723">
    <property type="term" value="F:RNA binding"/>
    <property type="evidence" value="ECO:0007669"/>
    <property type="project" value="UniProtKB-KW"/>
</dbReference>
<proteinExistence type="inferred from homology"/>
<sequence>MYSTTLTSELLSTTASIYWSIAPEYRSIMRPLTDDEMTTVFEKISKYIGRNVQHLVTRPDEKYCFRLHGNIVYYCSEKLMRQSTNVGTDELLSIGTAVGKLTKTKKFHLRITFLDYLAQYAKYKVWIKPNSEMSFLYGNNVVKSGLGRITEGTPQYAGVVVYSMNDIPLGFGIAAQATEMCKDLEPTAYVVLHQADIGEYLRVEDEMF</sequence>
<accession>A0AAD9GSQ0</accession>
<gene>
    <name evidence="8" type="ORF">P3T76_005393</name>
</gene>
<comment type="subunit">
    <text evidence="6">Interacts with pre-ribosome complex.</text>
</comment>
<dbReference type="Pfam" id="PF03657">
    <property type="entry name" value="UPF0113"/>
    <property type="match status" value="1"/>
</dbReference>
<dbReference type="GO" id="GO:0042255">
    <property type="term" value="P:ribosome assembly"/>
    <property type="evidence" value="ECO:0007669"/>
    <property type="project" value="InterPro"/>
</dbReference>
<dbReference type="EMBL" id="JASMQC010000007">
    <property type="protein sequence ID" value="KAK1943997.1"/>
    <property type="molecule type" value="Genomic_DNA"/>
</dbReference>
<dbReference type="Gene3D" id="2.30.130.10">
    <property type="entry name" value="PUA domain"/>
    <property type="match status" value="1"/>
</dbReference>
<comment type="subcellular location">
    <subcellularLocation>
        <location evidence="1">Nucleus</location>
        <location evidence="1">Nucleolus</location>
    </subcellularLocation>
</comment>
<evidence type="ECO:0000256" key="3">
    <source>
        <dbReference type="ARBA" id="ARBA00022517"/>
    </source>
</evidence>
<dbReference type="SUPFAM" id="SSF88802">
    <property type="entry name" value="Pre-PUA domain"/>
    <property type="match status" value="1"/>
</dbReference>
<dbReference type="Proteomes" id="UP001259832">
    <property type="component" value="Unassembled WGS sequence"/>
</dbReference>
<evidence type="ECO:0000256" key="6">
    <source>
        <dbReference type="PIRNR" id="PIRNR017190"/>
    </source>
</evidence>
<evidence type="ECO:0000259" key="7">
    <source>
        <dbReference type="SMART" id="SM00359"/>
    </source>
</evidence>
<evidence type="ECO:0000256" key="2">
    <source>
        <dbReference type="ARBA" id="ARBA00009895"/>
    </source>
</evidence>
<dbReference type="FunFam" id="3.10.450.220:FF:000001">
    <property type="entry name" value="60S ribosome subunit biogenesis protein NIP7 homolog"/>
    <property type="match status" value="1"/>
</dbReference>
<dbReference type="PANTHER" id="PTHR23415">
    <property type="entry name" value="CYCLIN-DEPENDENT KINASES REGULATORY SUBUNIT/60S RIBOSOME SUBUNIT BIOGENESIS PROTEIN NIP7"/>
    <property type="match status" value="1"/>
</dbReference>
<dbReference type="Gene3D" id="3.10.450.220">
    <property type="match status" value="1"/>
</dbReference>
<dbReference type="CDD" id="cd21146">
    <property type="entry name" value="Nip7_N_euk"/>
    <property type="match status" value="1"/>
</dbReference>
<dbReference type="AlphaFoldDB" id="A0AAD9GSQ0"/>
<dbReference type="Pfam" id="PF17833">
    <property type="entry name" value="pre-PUA_NIP7"/>
    <property type="match status" value="1"/>
</dbReference>
<feature type="domain" description="PUA" evidence="7">
    <location>
        <begin position="123"/>
        <end position="198"/>
    </location>
</feature>
<dbReference type="SMART" id="SM00359">
    <property type="entry name" value="PUA"/>
    <property type="match status" value="1"/>
</dbReference>